<accession>A0ABT0DUZ6</accession>
<evidence type="ECO:0000256" key="2">
    <source>
        <dbReference type="SAM" id="SignalP"/>
    </source>
</evidence>
<feature type="region of interest" description="Disordered" evidence="1">
    <location>
        <begin position="535"/>
        <end position="620"/>
    </location>
</feature>
<protein>
    <submittedName>
        <fullName evidence="4">Flagellar hook-length control protein FliK</fullName>
    </submittedName>
</protein>
<evidence type="ECO:0000256" key="1">
    <source>
        <dbReference type="SAM" id="MobiDB-lite"/>
    </source>
</evidence>
<sequence length="620" mass="62634">MNMLSSLKALLFSSAAPGVAAIQPATPGETTDFAALFNGTMAEETAVAPALPQIEGPAVPPVAADAPPIEQQDTATAPSGLPINMAPPEATHARGHVPHGLAIAVAAGKSLPSQLPPGRALGLVKQAADVPVEQQLQVEPSPSQAQSETSLPDEAPIPEPDASGEAPVQPEAAVPDKGTKPAQSPKAHPAAHKDEPEPGPAIPVMAEASPVETQSSPKQKAKVERTEQDPAATAPVPQPVMAAEAVPPVNPEPVADASTDGSEPVAAAPNVAPIMTVPVPSAPSRGPAPIQSDPERIAPDQRHARGEGKISSAVPDAPVAVMAGESPAPEGVSPAAPVLNGKPVKAEAIALLAIVREQVAARQTGAPIRVGEQVSAAAHAKAETPARSAEPALDSSVVPPSPDAAPAAPPVAAPQTASLSVPSAVPASPSPDLSASLGAQVVDMGVSGQWIDGLARDIAGLSANGAQGRFQIDTQHLGAVQVDIRHDTDGAAVSLTVASEAAEAALRQDSDRLKLDAGLAAVRIAELKVERAPAVAEAHRAETSGQSSSQQQQQQPQQGSQSSAWAQNNGQNMGQPQGQQNRWQGRENNGFGPKGSGDPAVLNHADAQPAAHGRARARYA</sequence>
<feature type="region of interest" description="Disordered" evidence="1">
    <location>
        <begin position="135"/>
        <end position="316"/>
    </location>
</feature>
<dbReference type="Pfam" id="PF02120">
    <property type="entry name" value="Flg_hook"/>
    <property type="match status" value="1"/>
</dbReference>
<feature type="signal peptide" evidence="2">
    <location>
        <begin position="1"/>
        <end position="20"/>
    </location>
</feature>
<feature type="compositionally biased region" description="Pro residues" evidence="1">
    <location>
        <begin position="399"/>
        <end position="412"/>
    </location>
</feature>
<feature type="compositionally biased region" description="Basic and acidic residues" evidence="1">
    <location>
        <begin position="293"/>
        <end position="308"/>
    </location>
</feature>
<dbReference type="Gene3D" id="3.30.750.140">
    <property type="match status" value="1"/>
</dbReference>
<gene>
    <name evidence="4" type="ORF">MU848_04940</name>
</gene>
<feature type="chain" id="PRO_5047332092" evidence="2">
    <location>
        <begin position="21"/>
        <end position="620"/>
    </location>
</feature>
<organism evidence="4 5">
    <name type="scientific">Sphingobium agri</name>
    <dbReference type="NCBI Taxonomy" id="2933566"/>
    <lineage>
        <taxon>Bacteria</taxon>
        <taxon>Pseudomonadati</taxon>
        <taxon>Pseudomonadota</taxon>
        <taxon>Alphaproteobacteria</taxon>
        <taxon>Sphingomonadales</taxon>
        <taxon>Sphingomonadaceae</taxon>
        <taxon>Sphingobium</taxon>
    </lineage>
</organism>
<keyword evidence="4" id="KW-0969">Cilium</keyword>
<keyword evidence="4" id="KW-0966">Cell projection</keyword>
<dbReference type="InterPro" id="IPR021136">
    <property type="entry name" value="Flagellar_hook_control-like_C"/>
</dbReference>
<feature type="compositionally biased region" description="Low complexity" evidence="1">
    <location>
        <begin position="239"/>
        <end position="255"/>
    </location>
</feature>
<name>A0ABT0DUZ6_9SPHN</name>
<feature type="region of interest" description="Disordered" evidence="1">
    <location>
        <begin position="379"/>
        <end position="414"/>
    </location>
</feature>
<keyword evidence="4" id="KW-0282">Flagellum</keyword>
<evidence type="ECO:0000313" key="5">
    <source>
        <dbReference type="Proteomes" id="UP001203512"/>
    </source>
</evidence>
<feature type="compositionally biased region" description="Polar residues" evidence="1">
    <location>
        <begin position="135"/>
        <end position="150"/>
    </location>
</feature>
<dbReference type="EMBL" id="JALKHS010000006">
    <property type="protein sequence ID" value="MCK0530925.1"/>
    <property type="molecule type" value="Genomic_DNA"/>
</dbReference>
<proteinExistence type="predicted"/>
<dbReference type="RefSeq" id="WP_247230592.1">
    <property type="nucleotide sequence ID" value="NZ_JALKHS010000006.1"/>
</dbReference>
<feature type="region of interest" description="Disordered" evidence="1">
    <location>
        <begin position="72"/>
        <end position="91"/>
    </location>
</feature>
<feature type="compositionally biased region" description="Low complexity" evidence="1">
    <location>
        <begin position="544"/>
        <end position="581"/>
    </location>
</feature>
<feature type="domain" description="Flagellar hook-length control protein-like C-terminal" evidence="3">
    <location>
        <begin position="466"/>
        <end position="514"/>
    </location>
</feature>
<keyword evidence="5" id="KW-1185">Reference proteome</keyword>
<dbReference type="InterPro" id="IPR038610">
    <property type="entry name" value="FliK-like_C_sf"/>
</dbReference>
<reference evidence="4 5" key="1">
    <citation type="submission" date="2022-04" db="EMBL/GenBank/DDBJ databases">
        <authorList>
            <person name="Huq M.A."/>
        </authorList>
    </citation>
    <scope>NUCLEOTIDE SEQUENCE [LARGE SCALE GENOMIC DNA]</scope>
    <source>
        <strain evidence="4 5">MAH-33</strain>
    </source>
</reference>
<keyword evidence="2" id="KW-0732">Signal</keyword>
<evidence type="ECO:0000313" key="4">
    <source>
        <dbReference type="EMBL" id="MCK0530925.1"/>
    </source>
</evidence>
<comment type="caution">
    <text evidence="4">The sequence shown here is derived from an EMBL/GenBank/DDBJ whole genome shotgun (WGS) entry which is preliminary data.</text>
</comment>
<evidence type="ECO:0000259" key="3">
    <source>
        <dbReference type="Pfam" id="PF02120"/>
    </source>
</evidence>
<dbReference type="Proteomes" id="UP001203512">
    <property type="component" value="Unassembled WGS sequence"/>
</dbReference>